<name>A0A831RW31_9GAMM</name>
<proteinExistence type="predicted"/>
<evidence type="ECO:0008006" key="2">
    <source>
        <dbReference type="Google" id="ProtNLM"/>
    </source>
</evidence>
<sequence>MRYIVSGILLLALLLGLLALWMANRQWHDYEKEGKPASPMAVRPLEKKDKDPLPLQTIIGRLQLPKGTRILEIEREHRSHIMHYEFELVTAEGRFYELHVDPYTAEIVEREKKD</sequence>
<reference evidence="1" key="1">
    <citation type="journal article" date="2020" name="mSystems">
        <title>Genome- and Community-Level Interaction Insights into Carbon Utilization and Element Cycling Functions of Hydrothermarchaeota in Hydrothermal Sediment.</title>
        <authorList>
            <person name="Zhou Z."/>
            <person name="Liu Y."/>
            <person name="Xu W."/>
            <person name="Pan J."/>
            <person name="Luo Z.H."/>
            <person name="Li M."/>
        </authorList>
    </citation>
    <scope>NUCLEOTIDE SEQUENCE [LARGE SCALE GENOMIC DNA]</scope>
    <source>
        <strain evidence="1">HyVt-458</strain>
    </source>
</reference>
<evidence type="ECO:0000313" key="1">
    <source>
        <dbReference type="EMBL" id="HEC06240.1"/>
    </source>
</evidence>
<organism evidence="1">
    <name type="scientific">Thiolapillus brandeum</name>
    <dbReference type="NCBI Taxonomy" id="1076588"/>
    <lineage>
        <taxon>Bacteria</taxon>
        <taxon>Pseudomonadati</taxon>
        <taxon>Pseudomonadota</taxon>
        <taxon>Gammaproteobacteria</taxon>
        <taxon>Chromatiales</taxon>
        <taxon>Sedimenticolaceae</taxon>
        <taxon>Thiolapillus</taxon>
    </lineage>
</organism>
<comment type="caution">
    <text evidence="1">The sequence shown here is derived from an EMBL/GenBank/DDBJ whole genome shotgun (WGS) entry which is preliminary data.</text>
</comment>
<gene>
    <name evidence="1" type="ORF">ENJ12_05285</name>
</gene>
<dbReference type="Gene3D" id="3.10.450.40">
    <property type="match status" value="1"/>
</dbReference>
<dbReference type="EMBL" id="DRLF01000187">
    <property type="protein sequence ID" value="HEC06240.1"/>
    <property type="molecule type" value="Genomic_DNA"/>
</dbReference>
<protein>
    <recommendedName>
        <fullName evidence="2">PepSY domain-containing protein</fullName>
    </recommendedName>
</protein>
<accession>A0A831RW31</accession>
<dbReference type="Proteomes" id="UP000886339">
    <property type="component" value="Unassembled WGS sequence"/>
</dbReference>
<dbReference type="AlphaFoldDB" id="A0A831RW31"/>